<sequence length="214" mass="23031">MISNLTKANVLRSVIAGCSVAQAGKAEKLGTERARTALNRICELLNLPNDLDAIHAEPDLYLESLAHFESLPQFELRTPLVAKLRQVLGLRSCRQLTPAMLAQVTASQLINQGISIVALADLQQWLLKHDLSLRHSPPVTEVDFREARKAIALLDAFDFDTESLEWQMNHLARPRARGRGRRAAATAPSTGRPAGESPSAGSAPASASASASAP</sequence>
<protein>
    <submittedName>
        <fullName evidence="2">Uncharacterized protein</fullName>
    </submittedName>
</protein>
<dbReference type="AlphaFoldDB" id="A0A7T3DDW5"/>
<feature type="compositionally biased region" description="Low complexity" evidence="1">
    <location>
        <begin position="183"/>
        <end position="214"/>
    </location>
</feature>
<reference evidence="2 3" key="1">
    <citation type="submission" date="2020-12" db="EMBL/GenBank/DDBJ databases">
        <title>FDA dAtabase for Regulatory Grade micrObial Sequences (FDA-ARGOS): Supporting development and validation of Infectious Disease Dx tests.</title>
        <authorList>
            <person name="Sproer C."/>
            <person name="Gronow S."/>
            <person name="Severitt S."/>
            <person name="Schroder I."/>
            <person name="Tallon L."/>
            <person name="Sadzewicz L."/>
            <person name="Zhao X."/>
            <person name="Boylan J."/>
            <person name="Ott S."/>
            <person name="Bowen H."/>
            <person name="Vavikolanu K."/>
            <person name="Mehta A."/>
            <person name="Aluvathingal J."/>
            <person name="Nadendla S."/>
            <person name="Lowell S."/>
            <person name="Myers T."/>
            <person name="Yan Y."/>
            <person name="Sichtig H."/>
        </authorList>
    </citation>
    <scope>NUCLEOTIDE SEQUENCE [LARGE SCALE GENOMIC DNA]</scope>
    <source>
        <strain evidence="2 3">FDAARGOS_890</strain>
    </source>
</reference>
<feature type="region of interest" description="Disordered" evidence="1">
    <location>
        <begin position="174"/>
        <end position="214"/>
    </location>
</feature>
<evidence type="ECO:0000313" key="3">
    <source>
        <dbReference type="Proteomes" id="UP000595064"/>
    </source>
</evidence>
<dbReference type="EMBL" id="CP065748">
    <property type="protein sequence ID" value="QPS81501.1"/>
    <property type="molecule type" value="Genomic_DNA"/>
</dbReference>
<gene>
    <name evidence="2" type="ORF">I6G47_31885</name>
</gene>
<proteinExistence type="predicted"/>
<keyword evidence="3" id="KW-1185">Reference proteome</keyword>
<dbReference type="Proteomes" id="UP000595064">
    <property type="component" value="Chromosome"/>
</dbReference>
<accession>A0A7T3DDW5</accession>
<dbReference type="RefSeq" id="WP_016451378.1">
    <property type="nucleotide sequence ID" value="NZ_AP025556.1"/>
</dbReference>
<evidence type="ECO:0000256" key="1">
    <source>
        <dbReference type="SAM" id="MobiDB-lite"/>
    </source>
</evidence>
<organism evidence="2 3">
    <name type="scientific">Delftia lacustris</name>
    <dbReference type="NCBI Taxonomy" id="558537"/>
    <lineage>
        <taxon>Bacteria</taxon>
        <taxon>Pseudomonadati</taxon>
        <taxon>Pseudomonadota</taxon>
        <taxon>Betaproteobacteria</taxon>
        <taxon>Burkholderiales</taxon>
        <taxon>Comamonadaceae</taxon>
        <taxon>Delftia</taxon>
    </lineage>
</organism>
<name>A0A7T3DDW5_9BURK</name>
<dbReference type="KEGG" id="dla:I6G47_31885"/>
<evidence type="ECO:0000313" key="2">
    <source>
        <dbReference type="EMBL" id="QPS81501.1"/>
    </source>
</evidence>